<evidence type="ECO:0000313" key="5">
    <source>
        <dbReference type="Proteomes" id="UP000567795"/>
    </source>
</evidence>
<dbReference type="Gene3D" id="3.40.710.10">
    <property type="entry name" value="DD-peptidase/beta-lactamase superfamily"/>
    <property type="match status" value="1"/>
</dbReference>
<feature type="domain" description="Beta-lactamase-related" evidence="2">
    <location>
        <begin position="34"/>
        <end position="338"/>
    </location>
</feature>
<evidence type="ECO:0000259" key="2">
    <source>
        <dbReference type="Pfam" id="PF00144"/>
    </source>
</evidence>
<dbReference type="Pfam" id="PF00144">
    <property type="entry name" value="Beta-lactamase"/>
    <property type="match status" value="1"/>
</dbReference>
<dbReference type="SUPFAM" id="SSF56601">
    <property type="entry name" value="beta-lactamase/transpeptidase-like"/>
    <property type="match status" value="1"/>
</dbReference>
<feature type="region of interest" description="Disordered" evidence="1">
    <location>
        <begin position="1"/>
        <end position="20"/>
    </location>
</feature>
<dbReference type="PANTHER" id="PTHR46825">
    <property type="entry name" value="D-ALANYL-D-ALANINE-CARBOXYPEPTIDASE/ENDOPEPTIDASE AMPH"/>
    <property type="match status" value="1"/>
</dbReference>
<protein>
    <submittedName>
        <fullName evidence="4">CubicO group peptidase (Beta-lactamase class C family)</fullName>
    </submittedName>
</protein>
<dbReference type="EMBL" id="JACBZD010000001">
    <property type="protein sequence ID" value="NYI04440.1"/>
    <property type="molecule type" value="Genomic_DNA"/>
</dbReference>
<dbReference type="InterPro" id="IPR012338">
    <property type="entry name" value="Beta-lactam/transpept-like"/>
</dbReference>
<organism evidence="4 5">
    <name type="scientific">Allostreptomyces psammosilenae</name>
    <dbReference type="NCBI Taxonomy" id="1892865"/>
    <lineage>
        <taxon>Bacteria</taxon>
        <taxon>Bacillati</taxon>
        <taxon>Actinomycetota</taxon>
        <taxon>Actinomycetes</taxon>
        <taxon>Kitasatosporales</taxon>
        <taxon>Streptomycetaceae</taxon>
        <taxon>Allostreptomyces</taxon>
    </lineage>
</organism>
<dbReference type="InterPro" id="IPR050491">
    <property type="entry name" value="AmpC-like"/>
</dbReference>
<feature type="domain" description="DUF7586" evidence="3">
    <location>
        <begin position="368"/>
        <end position="475"/>
    </location>
</feature>
<sequence length="493" mass="52315">MTSAAAWSVPPQGRGPEPLLPETERALLHRLAVEQARARVPSLVAGLVRDGHLLWHGVRGDVDGLPPGPRTQYRVGSLTKTFVAVLVMQLRDEGLLALDEPLGRHLPEAASPGVAELTVASLLSHTSGLTAEPPGPWWERSPGTGWPELDARLAGAPPVRARQDAAFHYSNLGFALLGRLVERLRGAPWEEVLRERICAPLGLRDTTVTARPPHAHGLAVHPWADVTLPEPADNDTAAMAPAGQLWSTVPDLARWIAFLDGDTGGVLAPATLAEMRAPVSAVDGDGDGWGLGLALARVDGARLVGHSGSMPGFVAGLWLDVAERTGVVFLADATSGVNRLLATDLLRIVRERQPRVPDVWSPLPSGTVPPALLEITGPWYWGPAPHVLRLRTGAWDGAAWPDPAPAGGGLVLELSPLGAGGRESRFRPVGGAVAGEGDTEWVGLDGYHAGERLRVVRAGDGSVTHLEVNTFVYTRRPYDPAAPLPGGVRPWRL</sequence>
<evidence type="ECO:0000313" key="4">
    <source>
        <dbReference type="EMBL" id="NYI04440.1"/>
    </source>
</evidence>
<dbReference type="RefSeq" id="WP_312892472.1">
    <property type="nucleotide sequence ID" value="NZ_JACBZD010000001.1"/>
</dbReference>
<reference evidence="4 5" key="1">
    <citation type="submission" date="2020-07" db="EMBL/GenBank/DDBJ databases">
        <title>Sequencing the genomes of 1000 actinobacteria strains.</title>
        <authorList>
            <person name="Klenk H.-P."/>
        </authorList>
    </citation>
    <scope>NUCLEOTIDE SEQUENCE [LARGE SCALE GENOMIC DNA]</scope>
    <source>
        <strain evidence="4 5">DSM 42178</strain>
    </source>
</reference>
<keyword evidence="5" id="KW-1185">Reference proteome</keyword>
<name>A0A852ZT46_9ACTN</name>
<dbReference type="AlphaFoldDB" id="A0A852ZT46"/>
<comment type="caution">
    <text evidence="4">The sequence shown here is derived from an EMBL/GenBank/DDBJ whole genome shotgun (WGS) entry which is preliminary data.</text>
</comment>
<gene>
    <name evidence="4" type="ORF">FHU37_001383</name>
</gene>
<dbReference type="InterPro" id="IPR056008">
    <property type="entry name" value="DUF7586"/>
</dbReference>
<dbReference type="InterPro" id="IPR001466">
    <property type="entry name" value="Beta-lactam-related"/>
</dbReference>
<proteinExistence type="predicted"/>
<evidence type="ECO:0000256" key="1">
    <source>
        <dbReference type="SAM" id="MobiDB-lite"/>
    </source>
</evidence>
<accession>A0A852ZT46</accession>
<evidence type="ECO:0000259" key="3">
    <source>
        <dbReference type="Pfam" id="PF24491"/>
    </source>
</evidence>
<dbReference type="PANTHER" id="PTHR46825:SF7">
    <property type="entry name" value="D-ALANYL-D-ALANINE CARBOXYPEPTIDASE"/>
    <property type="match status" value="1"/>
</dbReference>
<dbReference type="Pfam" id="PF24491">
    <property type="entry name" value="DUF7586"/>
    <property type="match status" value="1"/>
</dbReference>
<dbReference type="Proteomes" id="UP000567795">
    <property type="component" value="Unassembled WGS sequence"/>
</dbReference>